<accession>A0A8S1VRP2</accession>
<evidence type="ECO:0000256" key="1">
    <source>
        <dbReference type="SAM" id="Coils"/>
    </source>
</evidence>
<proteinExistence type="predicted"/>
<protein>
    <submittedName>
        <fullName evidence="3">Uncharacterized protein</fullName>
    </submittedName>
</protein>
<sequence>MLLISDDPLALTQPRLEQMELKLTFDVQFLLSIDLNFNSPKIQQAMLNLNMREEELVQKKYSTFQLPDEEDFITEQRFLFHLHQIAHRRKFLIKERNKIKKEELESQKLDQQMTRYYTQTDSLLNLNIENAISQLDKKIELQQLKRDRNELMMKNKIKELVEEELKQINEQKQKEEEKRRIEKLKQKTLKTVSDRAHSFNKKTELIAKKHQELILEQQEKAFQKQREILEREMLESEDFPRALSQSKIKQKEKEYKDGIKQKQVNDRIKQLKQQELEQCNQLYKKIEQKLNKSHANRIGQYDNQKTCILLNQSQSKIEDTQKYLEKYIEKQNRFLKNSQNQNSQTSLTQTSNIKKRTNIRQSVERERERQENCSSVEENIQDKKLTRLLQPQLNKNTKSRSLVNLEKAKFQQIEKVKKVLEKQRSGSVVQIQIKEKKEILRDVSRSIFLKKSLYQELQNDITKIKQNVSKDFLVKQIHKLDCSELVQKYIK</sequence>
<feature type="coiled-coil region" evidence="1">
    <location>
        <begin position="269"/>
        <end position="330"/>
    </location>
</feature>
<evidence type="ECO:0000313" key="3">
    <source>
        <dbReference type="EMBL" id="CAD8178933.1"/>
    </source>
</evidence>
<comment type="caution">
    <text evidence="3">The sequence shown here is derived from an EMBL/GenBank/DDBJ whole genome shotgun (WGS) entry which is preliminary data.</text>
</comment>
<feature type="compositionally biased region" description="Low complexity" evidence="2">
    <location>
        <begin position="337"/>
        <end position="352"/>
    </location>
</feature>
<gene>
    <name evidence="3" type="ORF">POCTA_138.1.T0720029</name>
</gene>
<feature type="region of interest" description="Disordered" evidence="2">
    <location>
        <begin position="335"/>
        <end position="377"/>
    </location>
</feature>
<feature type="compositionally biased region" description="Basic and acidic residues" evidence="2">
    <location>
        <begin position="362"/>
        <end position="371"/>
    </location>
</feature>
<organism evidence="3 4">
    <name type="scientific">Paramecium octaurelia</name>
    <dbReference type="NCBI Taxonomy" id="43137"/>
    <lineage>
        <taxon>Eukaryota</taxon>
        <taxon>Sar</taxon>
        <taxon>Alveolata</taxon>
        <taxon>Ciliophora</taxon>
        <taxon>Intramacronucleata</taxon>
        <taxon>Oligohymenophorea</taxon>
        <taxon>Peniculida</taxon>
        <taxon>Parameciidae</taxon>
        <taxon>Paramecium</taxon>
    </lineage>
</organism>
<reference evidence="3" key="1">
    <citation type="submission" date="2021-01" db="EMBL/GenBank/DDBJ databases">
        <authorList>
            <consortium name="Genoscope - CEA"/>
            <person name="William W."/>
        </authorList>
    </citation>
    <scope>NUCLEOTIDE SEQUENCE</scope>
</reference>
<dbReference type="OrthoDB" id="303844at2759"/>
<dbReference type="AlphaFoldDB" id="A0A8S1VRP2"/>
<keyword evidence="4" id="KW-1185">Reference proteome</keyword>
<evidence type="ECO:0000256" key="2">
    <source>
        <dbReference type="SAM" id="MobiDB-lite"/>
    </source>
</evidence>
<dbReference type="Proteomes" id="UP000683925">
    <property type="component" value="Unassembled WGS sequence"/>
</dbReference>
<dbReference type="OMA" id="IAHRRKF"/>
<dbReference type="EMBL" id="CAJJDP010000071">
    <property type="protein sequence ID" value="CAD8178933.1"/>
    <property type="molecule type" value="Genomic_DNA"/>
</dbReference>
<name>A0A8S1VRP2_PAROT</name>
<evidence type="ECO:0000313" key="4">
    <source>
        <dbReference type="Proteomes" id="UP000683925"/>
    </source>
</evidence>
<feature type="coiled-coil region" evidence="1">
    <location>
        <begin position="151"/>
        <end position="187"/>
    </location>
</feature>
<keyword evidence="1" id="KW-0175">Coiled coil</keyword>